<keyword evidence="1" id="KW-0647">Proteasome</keyword>
<evidence type="ECO:0000313" key="4">
    <source>
        <dbReference type="RefSeq" id="XP_002133589.3"/>
    </source>
</evidence>
<dbReference type="GO" id="GO:0051603">
    <property type="term" value="P:proteolysis involved in protein catabolic process"/>
    <property type="evidence" value="ECO:0007669"/>
    <property type="project" value="InterPro"/>
</dbReference>
<dbReference type="InParanoid" id="A0A6I8UYS2"/>
<dbReference type="InterPro" id="IPR001353">
    <property type="entry name" value="Proteasome_sua/b"/>
</dbReference>
<dbReference type="InterPro" id="IPR050115">
    <property type="entry name" value="Proteasome_alpha"/>
</dbReference>
<accession>A0A6I8UYS2</accession>
<dbReference type="Pfam" id="PF00227">
    <property type="entry name" value="Proteasome"/>
    <property type="match status" value="1"/>
</dbReference>
<name>A0A6I8UYS2_DROPS</name>
<protein>
    <submittedName>
        <fullName evidence="4">Proteasome subunit alpha type-3-like</fullName>
    </submittedName>
</protein>
<dbReference type="GO" id="GO:0005839">
    <property type="term" value="C:proteasome core complex"/>
    <property type="evidence" value="ECO:0007669"/>
    <property type="project" value="InterPro"/>
</dbReference>
<dbReference type="AlphaFoldDB" id="A0A6I8UYS2"/>
<sequence>MSEDKDPGREMHSQLRFSLNADSYAPIDGRVYSLKSIHRCLQNSGTAVGIRSESSVVLAVENLTGNRYISPDTYPRLFVIDGHFGMAVHGLRGDVYALAENARFEASLVRRTSERGITMKELCDHLSKIVKLCFQHNDARPYAVSILLSGWELQHGPQLYKVEPSGAVVSHASSAIGVGEEKALALMEKYKFDAFDMEELVKMSGEIIYGIHDDGKGQTFLLETGIVGVQTQGHLDYNPMPWSEIAKKAGEEFKAKASAMAKENEQPSDTDTHNT</sequence>
<feature type="region of interest" description="Disordered" evidence="2">
    <location>
        <begin position="254"/>
        <end position="275"/>
    </location>
</feature>
<reference evidence="4" key="1">
    <citation type="submission" date="2025-08" db="UniProtKB">
        <authorList>
            <consortium name="RefSeq"/>
        </authorList>
    </citation>
    <scope>IDENTIFICATION</scope>
    <source>
        <strain evidence="4">MV-25-SWS-2005</strain>
        <tissue evidence="4">Whole body</tissue>
    </source>
</reference>
<dbReference type="PANTHER" id="PTHR11599">
    <property type="entry name" value="PROTEASOME SUBUNIT ALPHA/BETA"/>
    <property type="match status" value="1"/>
</dbReference>
<dbReference type="RefSeq" id="XP_002133589.3">
    <property type="nucleotide sequence ID" value="XM_002133553.3"/>
</dbReference>
<evidence type="ECO:0000256" key="2">
    <source>
        <dbReference type="SAM" id="MobiDB-lite"/>
    </source>
</evidence>
<gene>
    <name evidence="4" type="primary">LOC6902055</name>
</gene>
<dbReference type="Proteomes" id="UP000001819">
    <property type="component" value="Chromosome X"/>
</dbReference>
<dbReference type="SUPFAM" id="SSF56235">
    <property type="entry name" value="N-terminal nucleophile aminohydrolases (Ntn hydrolases)"/>
    <property type="match status" value="1"/>
</dbReference>
<dbReference type="InterPro" id="IPR029055">
    <property type="entry name" value="Ntn_hydrolases_N"/>
</dbReference>
<keyword evidence="3" id="KW-1185">Reference proteome</keyword>
<evidence type="ECO:0000313" key="3">
    <source>
        <dbReference type="Proteomes" id="UP000001819"/>
    </source>
</evidence>
<dbReference type="Gene3D" id="3.60.20.10">
    <property type="entry name" value="Glutamine Phosphoribosylpyrophosphate, subunit 1, domain 1"/>
    <property type="match status" value="1"/>
</dbReference>
<evidence type="ECO:0000256" key="1">
    <source>
        <dbReference type="ARBA" id="ARBA00022942"/>
    </source>
</evidence>
<feature type="compositionally biased region" description="Basic and acidic residues" evidence="2">
    <location>
        <begin position="262"/>
        <end position="275"/>
    </location>
</feature>
<proteinExistence type="predicted"/>
<organism evidence="3 4">
    <name type="scientific">Drosophila pseudoobscura pseudoobscura</name>
    <name type="common">Fruit fly</name>
    <dbReference type="NCBI Taxonomy" id="46245"/>
    <lineage>
        <taxon>Eukaryota</taxon>
        <taxon>Metazoa</taxon>
        <taxon>Ecdysozoa</taxon>
        <taxon>Arthropoda</taxon>
        <taxon>Hexapoda</taxon>
        <taxon>Insecta</taxon>
        <taxon>Pterygota</taxon>
        <taxon>Neoptera</taxon>
        <taxon>Endopterygota</taxon>
        <taxon>Diptera</taxon>
        <taxon>Brachycera</taxon>
        <taxon>Muscomorpha</taxon>
        <taxon>Ephydroidea</taxon>
        <taxon>Drosophilidae</taxon>
        <taxon>Drosophila</taxon>
        <taxon>Sophophora</taxon>
    </lineage>
</organism>
<dbReference type="KEGG" id="dpo:6902055"/>